<gene>
    <name evidence="2" type="ORF">FTO68_10335</name>
</gene>
<dbReference type="Pfam" id="PF03721">
    <property type="entry name" value="UDPG_MGDP_dh_N"/>
    <property type="match status" value="1"/>
</dbReference>
<sequence length="64" mass="7100">MEENNSCTTVCVVGLGYVGYPLAEAFSAHIPTIGFDIDEEKIRSIQKMPDNNILATTDPEDIRR</sequence>
<comment type="caution">
    <text evidence="2">The sequence shown here is derived from an EMBL/GenBank/DDBJ whole genome shotgun (WGS) entry which is preliminary data.</text>
</comment>
<organism evidence="2 3">
    <name type="scientific">Methanocalculus taiwanensis</name>
    <dbReference type="NCBI Taxonomy" id="106207"/>
    <lineage>
        <taxon>Archaea</taxon>
        <taxon>Methanobacteriati</taxon>
        <taxon>Methanobacteriota</taxon>
        <taxon>Stenosarchaea group</taxon>
        <taxon>Methanomicrobia</taxon>
        <taxon>Methanomicrobiales</taxon>
        <taxon>Methanocalculaceae</taxon>
        <taxon>Methanocalculus</taxon>
    </lineage>
</organism>
<reference evidence="2 3" key="1">
    <citation type="submission" date="2019-08" db="EMBL/GenBank/DDBJ databases">
        <authorList>
            <person name="Chen S.-C."/>
            <person name="Lai M.-C."/>
            <person name="You Y.-T."/>
        </authorList>
    </citation>
    <scope>NUCLEOTIDE SEQUENCE [LARGE SCALE GENOMIC DNA]</scope>
    <source>
        <strain evidence="2 3">P2F9704a</strain>
    </source>
</reference>
<evidence type="ECO:0000313" key="3">
    <source>
        <dbReference type="Proteomes" id="UP001524383"/>
    </source>
</evidence>
<feature type="domain" description="UDP-glucose/GDP-mannose dehydrogenase N-terminal" evidence="1">
    <location>
        <begin position="9"/>
        <end position="47"/>
    </location>
</feature>
<proteinExistence type="predicted"/>
<accession>A0ABD4TQ15</accession>
<protein>
    <recommendedName>
        <fullName evidence="1">UDP-glucose/GDP-mannose dehydrogenase N-terminal domain-containing protein</fullName>
    </recommendedName>
</protein>
<dbReference type="RefSeq" id="WP_255333343.1">
    <property type="nucleotide sequence ID" value="NZ_VOTZ01000026.1"/>
</dbReference>
<evidence type="ECO:0000259" key="1">
    <source>
        <dbReference type="Pfam" id="PF03721"/>
    </source>
</evidence>
<keyword evidence="3" id="KW-1185">Reference proteome</keyword>
<dbReference type="Gene3D" id="3.40.50.720">
    <property type="entry name" value="NAD(P)-binding Rossmann-like Domain"/>
    <property type="match status" value="1"/>
</dbReference>
<dbReference type="InterPro" id="IPR036291">
    <property type="entry name" value="NAD(P)-bd_dom_sf"/>
</dbReference>
<name>A0ABD4TQ15_9EURY</name>
<dbReference type="AlphaFoldDB" id="A0ABD4TQ15"/>
<evidence type="ECO:0000313" key="2">
    <source>
        <dbReference type="EMBL" id="MCQ1539375.1"/>
    </source>
</evidence>
<dbReference type="Proteomes" id="UP001524383">
    <property type="component" value="Unassembled WGS sequence"/>
</dbReference>
<dbReference type="SUPFAM" id="SSF51735">
    <property type="entry name" value="NAD(P)-binding Rossmann-fold domains"/>
    <property type="match status" value="1"/>
</dbReference>
<dbReference type="EMBL" id="VOTZ01000026">
    <property type="protein sequence ID" value="MCQ1539375.1"/>
    <property type="molecule type" value="Genomic_DNA"/>
</dbReference>
<dbReference type="InterPro" id="IPR001732">
    <property type="entry name" value="UDP-Glc/GDP-Man_DH_N"/>
</dbReference>